<dbReference type="GO" id="GO:0007166">
    <property type="term" value="P:cell surface receptor signaling pathway"/>
    <property type="evidence" value="ECO:0007669"/>
    <property type="project" value="InterPro"/>
</dbReference>
<dbReference type="GO" id="GO:0004930">
    <property type="term" value="F:G protein-coupled receptor activity"/>
    <property type="evidence" value="ECO:0007669"/>
    <property type="project" value="InterPro"/>
</dbReference>
<dbReference type="PANTHER" id="PTHR12011">
    <property type="entry name" value="ADHESION G-PROTEIN COUPLED RECEPTOR"/>
    <property type="match status" value="1"/>
</dbReference>
<evidence type="ECO:0000256" key="4">
    <source>
        <dbReference type="ARBA" id="ARBA00023136"/>
    </source>
</evidence>
<dbReference type="AlphaFoldDB" id="A0A665W4V4"/>
<proteinExistence type="predicted"/>
<dbReference type="Gene3D" id="2.60.220.50">
    <property type="match status" value="1"/>
</dbReference>
<feature type="transmembrane region" description="Helical" evidence="6">
    <location>
        <begin position="79"/>
        <end position="102"/>
    </location>
</feature>
<dbReference type="PRINTS" id="PR00249">
    <property type="entry name" value="GPCRSECRETIN"/>
</dbReference>
<organism evidence="8 9">
    <name type="scientific">Echeneis naucrates</name>
    <name type="common">Live sharksucker</name>
    <dbReference type="NCBI Taxonomy" id="173247"/>
    <lineage>
        <taxon>Eukaryota</taxon>
        <taxon>Metazoa</taxon>
        <taxon>Chordata</taxon>
        <taxon>Craniata</taxon>
        <taxon>Vertebrata</taxon>
        <taxon>Euteleostomi</taxon>
        <taxon>Actinopterygii</taxon>
        <taxon>Neopterygii</taxon>
        <taxon>Teleostei</taxon>
        <taxon>Neoteleostei</taxon>
        <taxon>Acanthomorphata</taxon>
        <taxon>Carangaria</taxon>
        <taxon>Carangiformes</taxon>
        <taxon>Echeneidae</taxon>
        <taxon>Echeneis</taxon>
    </lineage>
</organism>
<reference evidence="8" key="1">
    <citation type="submission" date="2021-04" db="EMBL/GenBank/DDBJ databases">
        <authorList>
            <consortium name="Wellcome Sanger Institute Data Sharing"/>
        </authorList>
    </citation>
    <scope>NUCLEOTIDE SEQUENCE [LARGE SCALE GENOMIC DNA]</scope>
</reference>
<dbReference type="OMA" id="RIHVNLH"/>
<dbReference type="Pfam" id="PF00002">
    <property type="entry name" value="7tm_2"/>
    <property type="match status" value="1"/>
</dbReference>
<feature type="transmembrane region" description="Helical" evidence="6">
    <location>
        <begin position="156"/>
        <end position="176"/>
    </location>
</feature>
<protein>
    <recommendedName>
        <fullName evidence="7">G-protein coupled receptors family 2 profile 2 domain-containing protein</fullName>
    </recommendedName>
</protein>
<feature type="transmembrane region" description="Helical" evidence="6">
    <location>
        <begin position="114"/>
        <end position="136"/>
    </location>
</feature>
<keyword evidence="4 6" id="KW-0472">Membrane</keyword>
<keyword evidence="9" id="KW-1185">Reference proteome</keyword>
<evidence type="ECO:0000256" key="3">
    <source>
        <dbReference type="ARBA" id="ARBA00022989"/>
    </source>
</evidence>
<dbReference type="InterPro" id="IPR000203">
    <property type="entry name" value="GPS"/>
</dbReference>
<feature type="domain" description="G-protein coupled receptors family 2 profile 2" evidence="7">
    <location>
        <begin position="77"/>
        <end position="351"/>
    </location>
</feature>
<dbReference type="PROSITE" id="PS50261">
    <property type="entry name" value="G_PROTEIN_RECEP_F2_4"/>
    <property type="match status" value="1"/>
</dbReference>
<evidence type="ECO:0000256" key="5">
    <source>
        <dbReference type="SAM" id="MobiDB-lite"/>
    </source>
</evidence>
<evidence type="ECO:0000256" key="6">
    <source>
        <dbReference type="SAM" id="Phobius"/>
    </source>
</evidence>
<evidence type="ECO:0000256" key="2">
    <source>
        <dbReference type="ARBA" id="ARBA00022692"/>
    </source>
</evidence>
<evidence type="ECO:0000313" key="9">
    <source>
        <dbReference type="Proteomes" id="UP000472264"/>
    </source>
</evidence>
<dbReference type="Proteomes" id="UP000472264">
    <property type="component" value="Chromosome 3"/>
</dbReference>
<dbReference type="PANTHER" id="PTHR12011:SF285">
    <property type="entry name" value="ADHESION G PROTEIN-COUPLED RECEPTOR G3"/>
    <property type="match status" value="1"/>
</dbReference>
<name>A0A665W4V4_ECHNA</name>
<dbReference type="GO" id="GO:0005886">
    <property type="term" value="C:plasma membrane"/>
    <property type="evidence" value="ECO:0007669"/>
    <property type="project" value="TreeGrafter"/>
</dbReference>
<dbReference type="InParanoid" id="A0A665W4V4"/>
<dbReference type="InterPro" id="IPR017981">
    <property type="entry name" value="GPCR_2-like_7TM"/>
</dbReference>
<evidence type="ECO:0000313" key="8">
    <source>
        <dbReference type="Ensembl" id="ENSENLP00000038875.1"/>
    </source>
</evidence>
<keyword evidence="3 6" id="KW-1133">Transmembrane helix</keyword>
<comment type="subcellular location">
    <subcellularLocation>
        <location evidence="1">Membrane</location>
        <topology evidence="1">Multi-pass membrane protein</topology>
    </subcellularLocation>
</comment>
<dbReference type="InterPro" id="IPR000832">
    <property type="entry name" value="GPCR_2_secretin-like"/>
</dbReference>
<dbReference type="Pfam" id="PF01825">
    <property type="entry name" value="GPS"/>
    <property type="match status" value="1"/>
</dbReference>
<reference evidence="8" key="2">
    <citation type="submission" date="2025-08" db="UniProtKB">
        <authorList>
            <consortium name="Ensembl"/>
        </authorList>
    </citation>
    <scope>IDENTIFICATION</scope>
</reference>
<feature type="region of interest" description="Disordered" evidence="5">
    <location>
        <begin position="357"/>
        <end position="377"/>
    </location>
</feature>
<dbReference type="Gene3D" id="1.20.1070.10">
    <property type="entry name" value="Rhodopsin 7-helix transmembrane proteins"/>
    <property type="match status" value="1"/>
</dbReference>
<accession>A0A665W4V4</accession>
<dbReference type="Ensembl" id="ENSENLT00000039897.1">
    <property type="protein sequence ID" value="ENSENLP00000038875.1"/>
    <property type="gene ID" value="ENSENLG00000016777.1"/>
</dbReference>
<feature type="transmembrane region" description="Helical" evidence="6">
    <location>
        <begin position="298"/>
        <end position="317"/>
    </location>
</feature>
<feature type="transmembrane region" description="Helical" evidence="6">
    <location>
        <begin position="243"/>
        <end position="269"/>
    </location>
</feature>
<dbReference type="GO" id="GO:0007189">
    <property type="term" value="P:adenylate cyclase-activating G protein-coupled receptor signaling pathway"/>
    <property type="evidence" value="ECO:0007669"/>
    <property type="project" value="TreeGrafter"/>
</dbReference>
<keyword evidence="2 6" id="KW-0812">Transmembrane</keyword>
<sequence>MYNEAGRICRISVFLLLNSKVNSQISFLFCCVGNWSTEGCTTSQNGTDFICSCDHLSFFAVLVNPKLSVDKAHSRNLSYITYIGSALSVFFTVISFIIYICLQSRRPEKAISLHMHLTGALFCLHLSFLLCSFWVWMLKDKEEDGVCRILGLVLHWSLLATLSWTALEGFHLYLLLIRVFNIYVRRYLLKLSLVGWGLPTVTAVICAIFGVYGKHSLKLKDAENQDSGSQICWISSQFQHGPVVSYITTMAFPCLVVVCNSCMLGLVVYKLQAIRRPLQYSESSSGCKKIEKEKRIRLWKDCAMVLGLSCVLGLAWGLATTTYISLPGIYIFTVLNSLQGLFMFLWSMALVCKSQSDNNSSIRDRSSQNVMMTSFNN</sequence>
<dbReference type="InterPro" id="IPR046338">
    <property type="entry name" value="GAIN_dom_sf"/>
</dbReference>
<evidence type="ECO:0000259" key="7">
    <source>
        <dbReference type="PROSITE" id="PS50261"/>
    </source>
</evidence>
<feature type="transmembrane region" description="Helical" evidence="6">
    <location>
        <begin position="329"/>
        <end position="352"/>
    </location>
</feature>
<reference evidence="8" key="3">
    <citation type="submission" date="2025-09" db="UniProtKB">
        <authorList>
            <consortium name="Ensembl"/>
        </authorList>
    </citation>
    <scope>IDENTIFICATION</scope>
</reference>
<evidence type="ECO:0000256" key="1">
    <source>
        <dbReference type="ARBA" id="ARBA00004141"/>
    </source>
</evidence>
<feature type="transmembrane region" description="Helical" evidence="6">
    <location>
        <begin position="188"/>
        <end position="212"/>
    </location>
</feature>